<keyword evidence="14" id="KW-1185">Reference proteome</keyword>
<comment type="caution">
    <text evidence="13">The sequence shown here is derived from an EMBL/GenBank/DDBJ whole genome shotgun (WGS) entry which is preliminary data.</text>
</comment>
<gene>
    <name evidence="13" type="ORF">JMJ35_001785</name>
</gene>
<dbReference type="Pfam" id="PF02939">
    <property type="entry name" value="UcrQ"/>
    <property type="match status" value="1"/>
</dbReference>
<name>A0AA39R949_9LECA</name>
<evidence type="ECO:0000256" key="1">
    <source>
        <dbReference type="ARBA" id="ARBA00004434"/>
    </source>
</evidence>
<keyword evidence="7 11" id="KW-0249">Electron transport</keyword>
<comment type="subunit">
    <text evidence="11">Component of the ubiquinol-cytochrome c oxidoreductase (cytochrome b-c1 complex, complex III, CIII), a multisubunit enzyme composed of 3 respiratory subunits cytochrome b, cytochrome c1 and Rieske protein, 2 core protein subunits, and additional low-molecular weight protein subunits. The complex exists as an obligatory dimer and forms supercomplexes (SCs) in the inner mitochondrial membrane with cytochrome c oxidase (complex IV, CIV).</text>
</comment>
<dbReference type="SUPFAM" id="SSF81508">
    <property type="entry name" value="Ubiquinone-binding protein QP-C of cytochrome bc1 complex (Ubiquinol-cytochrome c reductase)"/>
    <property type="match status" value="1"/>
</dbReference>
<dbReference type="FunFam" id="1.20.5.210:FF:000001">
    <property type="entry name" value="Cytochrome b-c1 complex subunit 8"/>
    <property type="match status" value="1"/>
</dbReference>
<evidence type="ECO:0000256" key="8">
    <source>
        <dbReference type="ARBA" id="ARBA00022989"/>
    </source>
</evidence>
<evidence type="ECO:0000256" key="11">
    <source>
        <dbReference type="RuleBase" id="RU368118"/>
    </source>
</evidence>
<evidence type="ECO:0000256" key="12">
    <source>
        <dbReference type="SAM" id="MobiDB-lite"/>
    </source>
</evidence>
<keyword evidence="3 11" id="KW-0813">Transport</keyword>
<evidence type="ECO:0000256" key="10">
    <source>
        <dbReference type="ARBA" id="ARBA00023136"/>
    </source>
</evidence>
<comment type="function">
    <text evidence="11">Component of the ubiquinol-cytochrome c oxidoreductase, a multisubunit transmembrane complex that is part of the mitochondrial electron transport chain which drives oxidative phosphorylation. The complex plays an important role in the uptake of multiple carbon sources present in different host niches.</text>
</comment>
<dbReference type="GO" id="GO:0005743">
    <property type="term" value="C:mitochondrial inner membrane"/>
    <property type="evidence" value="ECO:0007669"/>
    <property type="project" value="UniProtKB-SubCell"/>
</dbReference>
<dbReference type="InterPro" id="IPR036642">
    <property type="entry name" value="Cyt_bc1_su8_sf"/>
</dbReference>
<evidence type="ECO:0000256" key="2">
    <source>
        <dbReference type="ARBA" id="ARBA00007668"/>
    </source>
</evidence>
<dbReference type="PANTHER" id="PTHR12119:SF2">
    <property type="entry name" value="CYTOCHROME B-C1 COMPLEX SUBUNIT 8"/>
    <property type="match status" value="1"/>
</dbReference>
<keyword evidence="4 11" id="KW-0679">Respiratory chain</keyword>
<comment type="subcellular location">
    <subcellularLocation>
        <location evidence="1 11">Mitochondrion inner membrane</location>
        <topology evidence="1 11">Single-pass membrane protein</topology>
    </subcellularLocation>
</comment>
<keyword evidence="6 11" id="KW-0999">Mitochondrion inner membrane</keyword>
<organism evidence="13 14">
    <name type="scientific">Cladonia borealis</name>
    <dbReference type="NCBI Taxonomy" id="184061"/>
    <lineage>
        <taxon>Eukaryota</taxon>
        <taxon>Fungi</taxon>
        <taxon>Dikarya</taxon>
        <taxon>Ascomycota</taxon>
        <taxon>Pezizomycotina</taxon>
        <taxon>Lecanoromycetes</taxon>
        <taxon>OSLEUM clade</taxon>
        <taxon>Lecanoromycetidae</taxon>
        <taxon>Lecanorales</taxon>
        <taxon>Lecanorineae</taxon>
        <taxon>Cladoniaceae</taxon>
        <taxon>Cladonia</taxon>
    </lineage>
</organism>
<protein>
    <recommendedName>
        <fullName evidence="11">Cytochrome b-c1 complex subunit 8</fullName>
    </recommendedName>
    <alternativeName>
        <fullName evidence="11">Complex III subunit 8</fullName>
    </alternativeName>
</protein>
<dbReference type="PANTHER" id="PTHR12119">
    <property type="entry name" value="UBIQUINOL-CYTOCHROME C REDUCTASE COMPLEX UBIQUINONE-BINDING PROTEIN QP-C"/>
    <property type="match status" value="1"/>
</dbReference>
<dbReference type="AlphaFoldDB" id="A0AA39R949"/>
<sequence length="111" mass="12123">MTGGSEPLDTRHGQYLGPWGNLGSQPQKGIITYAISANRQRPLAGTMHTAVFNTWRRSRAQLLFVVPPFAVAYLAVDWAVKKNEYYNSKPGRMAEAAEAEGADMNSGPVRG</sequence>
<comment type="similarity">
    <text evidence="2 11">Belongs to the UQCRQ/QCR8 family.</text>
</comment>
<reference evidence="13" key="1">
    <citation type="submission" date="2023-03" db="EMBL/GenBank/DDBJ databases">
        <title>Complete genome of Cladonia borealis.</title>
        <authorList>
            <person name="Park H."/>
        </authorList>
    </citation>
    <scope>NUCLEOTIDE SEQUENCE</scope>
    <source>
        <strain evidence="13">ANT050790</strain>
    </source>
</reference>
<keyword evidence="5" id="KW-0812">Transmembrane</keyword>
<proteinExistence type="inferred from homology"/>
<keyword evidence="9 11" id="KW-0496">Mitochondrion</keyword>
<keyword evidence="8" id="KW-1133">Transmembrane helix</keyword>
<evidence type="ECO:0000313" key="13">
    <source>
        <dbReference type="EMBL" id="KAK0515751.1"/>
    </source>
</evidence>
<dbReference type="Gene3D" id="1.20.5.210">
    <property type="entry name" value="Cytochrome b-c1 complex subunit 8"/>
    <property type="match status" value="1"/>
</dbReference>
<feature type="region of interest" description="Disordered" evidence="12">
    <location>
        <begin position="1"/>
        <end position="20"/>
    </location>
</feature>
<dbReference type="EMBL" id="JAFEKC020000003">
    <property type="protein sequence ID" value="KAK0515751.1"/>
    <property type="molecule type" value="Genomic_DNA"/>
</dbReference>
<evidence type="ECO:0000256" key="3">
    <source>
        <dbReference type="ARBA" id="ARBA00022448"/>
    </source>
</evidence>
<dbReference type="GO" id="GO:0045275">
    <property type="term" value="C:respiratory chain complex III"/>
    <property type="evidence" value="ECO:0007669"/>
    <property type="project" value="UniProtKB-UniRule"/>
</dbReference>
<evidence type="ECO:0000256" key="6">
    <source>
        <dbReference type="ARBA" id="ARBA00022792"/>
    </source>
</evidence>
<evidence type="ECO:0000256" key="4">
    <source>
        <dbReference type="ARBA" id="ARBA00022660"/>
    </source>
</evidence>
<dbReference type="Proteomes" id="UP001166286">
    <property type="component" value="Unassembled WGS sequence"/>
</dbReference>
<evidence type="ECO:0000313" key="14">
    <source>
        <dbReference type="Proteomes" id="UP001166286"/>
    </source>
</evidence>
<evidence type="ECO:0000256" key="7">
    <source>
        <dbReference type="ARBA" id="ARBA00022982"/>
    </source>
</evidence>
<evidence type="ECO:0000256" key="5">
    <source>
        <dbReference type="ARBA" id="ARBA00022692"/>
    </source>
</evidence>
<dbReference type="InterPro" id="IPR004205">
    <property type="entry name" value="Cyt_bc1_su8"/>
</dbReference>
<dbReference type="GO" id="GO:0006122">
    <property type="term" value="P:mitochondrial electron transport, ubiquinol to cytochrome c"/>
    <property type="evidence" value="ECO:0007669"/>
    <property type="project" value="UniProtKB-UniRule"/>
</dbReference>
<accession>A0AA39R949</accession>
<keyword evidence="10" id="KW-0472">Membrane</keyword>
<evidence type="ECO:0000256" key="9">
    <source>
        <dbReference type="ARBA" id="ARBA00023128"/>
    </source>
</evidence>